<dbReference type="EMBL" id="JAFBMS010000087">
    <property type="protein sequence ID" value="KAG9337471.1"/>
    <property type="molecule type" value="Genomic_DNA"/>
</dbReference>
<feature type="region of interest" description="Disordered" evidence="6">
    <location>
        <begin position="470"/>
        <end position="683"/>
    </location>
</feature>
<dbReference type="PROSITE" id="PS50309">
    <property type="entry name" value="DC"/>
    <property type="match status" value="1"/>
</dbReference>
<feature type="compositionally biased region" description="Polar residues" evidence="6">
    <location>
        <begin position="557"/>
        <end position="567"/>
    </location>
</feature>
<organism evidence="8 9">
    <name type="scientific">Albula glossodonta</name>
    <name type="common">roundjaw bonefish</name>
    <dbReference type="NCBI Taxonomy" id="121402"/>
    <lineage>
        <taxon>Eukaryota</taxon>
        <taxon>Metazoa</taxon>
        <taxon>Chordata</taxon>
        <taxon>Craniata</taxon>
        <taxon>Vertebrata</taxon>
        <taxon>Euteleostomi</taxon>
        <taxon>Actinopterygii</taxon>
        <taxon>Neopterygii</taxon>
        <taxon>Teleostei</taxon>
        <taxon>Albuliformes</taxon>
        <taxon>Albulidae</taxon>
        <taxon>Albula</taxon>
    </lineage>
</organism>
<feature type="region of interest" description="Disordered" evidence="6">
    <location>
        <begin position="84"/>
        <end position="124"/>
    </location>
</feature>
<dbReference type="Proteomes" id="UP000824540">
    <property type="component" value="Unassembled WGS sequence"/>
</dbReference>
<evidence type="ECO:0000256" key="2">
    <source>
        <dbReference type="ARBA" id="ARBA00004496"/>
    </source>
</evidence>
<dbReference type="AlphaFoldDB" id="A0A8T2NEY1"/>
<comment type="caution">
    <text evidence="8">The sequence shown here is derived from an EMBL/GenBank/DDBJ whole genome shotgun (WGS) entry which is preliminary data.</text>
</comment>
<feature type="compositionally biased region" description="Low complexity" evidence="6">
    <location>
        <begin position="252"/>
        <end position="262"/>
    </location>
</feature>
<feature type="compositionally biased region" description="Low complexity" evidence="6">
    <location>
        <begin position="470"/>
        <end position="480"/>
    </location>
</feature>
<dbReference type="Gene3D" id="3.10.20.230">
    <property type="entry name" value="Doublecortin domain"/>
    <property type="match status" value="2"/>
</dbReference>
<sequence>MSQSSPCRQCPSPPSAPPSKDCRVKMAAHKRHFKCFDALLDDLSQRAPLPAGVRTATSPRGSHALHHSHDGSCCSCADPQQGQLVSPEWGHGHRKPTRPDEEPPSSGHSGHHHHHHHPHRHRKRVVLVRNNDPAVRRTIVLNPKAVRSLRLFMDEISELMHTHIRKLYTLDGRKIDSIQSLIQCPSVVVCVGREPFHPLLVESFRKKPEEKLPRLSPRSRSIISAEGQECRRNVNFGLETKRGVIHPRSDSSTRSTRYSLSSEKSFPGGFNSMTQGNSACPHVSMRDEDIEKKVHVNKDGSLSVQMKVRFHLMNDETLQWSTEIKKSPGTTNDQAHYLPQSHSESCSDTESLSAYEAEDAYITKLHEKHLDEPHCQHCCVHCQEYEIWKSQIEADMGAVRHSRSSSSSVSSHTIVRKKSSVDSTRTMSQTSEEYTEHVVEKAACFQQTAENGDTTIEYCTISRSCSRSEVVSVTSKSRTSTVEKHESVENAQTSDNDDTRPATGGSVPSKGSHTDQVSVKVTQVSEEDDRSTSAISSSSQVLETLKEDQDDDEDLPPSQSRASSCSRNGDAENDGRVKSAASNACSATVCRSSASSVCHLTPRPPSKASTSSARSARSVKSHQVASSPPEVPEDKAMGPGDSDVNVEDSGKELEARASSSVSAKSNVSSSSKKSNISSCKSCG</sequence>
<feature type="compositionally biased region" description="Low complexity" evidence="6">
    <location>
        <begin position="657"/>
        <end position="683"/>
    </location>
</feature>
<evidence type="ECO:0000256" key="4">
    <source>
        <dbReference type="ARBA" id="ARBA00022737"/>
    </source>
</evidence>
<feature type="region of interest" description="Disordered" evidence="6">
    <location>
        <begin position="400"/>
        <end position="431"/>
    </location>
</feature>
<dbReference type="SUPFAM" id="SSF89837">
    <property type="entry name" value="Doublecortin (DC)"/>
    <property type="match status" value="2"/>
</dbReference>
<dbReference type="InterPro" id="IPR036572">
    <property type="entry name" value="Doublecortin_dom_sf"/>
</dbReference>
<evidence type="ECO:0000256" key="6">
    <source>
        <dbReference type="SAM" id="MobiDB-lite"/>
    </source>
</evidence>
<dbReference type="GO" id="GO:0060041">
    <property type="term" value="P:retina development in camera-type eye"/>
    <property type="evidence" value="ECO:0007669"/>
    <property type="project" value="TreeGrafter"/>
</dbReference>
<evidence type="ECO:0000313" key="8">
    <source>
        <dbReference type="EMBL" id="KAG9337471.1"/>
    </source>
</evidence>
<reference evidence="8" key="1">
    <citation type="thesis" date="2021" institute="BYU ScholarsArchive" country="Provo, UT, USA">
        <title>Applications of and Algorithms for Genome Assembly and Genomic Analyses with an Emphasis on Marine Teleosts.</title>
        <authorList>
            <person name="Pickett B.D."/>
        </authorList>
    </citation>
    <scope>NUCLEOTIDE SEQUENCE</scope>
    <source>
        <strain evidence="8">HI-2016</strain>
    </source>
</reference>
<dbReference type="GO" id="GO:0042461">
    <property type="term" value="P:photoreceptor cell development"/>
    <property type="evidence" value="ECO:0007669"/>
    <property type="project" value="TreeGrafter"/>
</dbReference>
<gene>
    <name evidence="8" type="ORF">JZ751_028662</name>
</gene>
<evidence type="ECO:0000256" key="5">
    <source>
        <dbReference type="ARBA" id="ARBA00023273"/>
    </source>
</evidence>
<protein>
    <recommendedName>
        <fullName evidence="7">Doublecortin domain-containing protein</fullName>
    </recommendedName>
</protein>
<accession>A0A8T2NEY1</accession>
<dbReference type="GO" id="GO:0035082">
    <property type="term" value="P:axoneme assembly"/>
    <property type="evidence" value="ECO:0007669"/>
    <property type="project" value="TreeGrafter"/>
</dbReference>
<feature type="compositionally biased region" description="Low complexity" evidence="6">
    <location>
        <begin position="1"/>
        <end position="10"/>
    </location>
</feature>
<comment type="subcellular location">
    <subcellularLocation>
        <location evidence="1">Cell projection</location>
    </subcellularLocation>
    <subcellularLocation>
        <location evidence="2">Cytoplasm</location>
    </subcellularLocation>
</comment>
<dbReference type="GO" id="GO:0035556">
    <property type="term" value="P:intracellular signal transduction"/>
    <property type="evidence" value="ECO:0007669"/>
    <property type="project" value="InterPro"/>
</dbReference>
<feature type="compositionally biased region" description="Polar residues" evidence="6">
    <location>
        <begin position="509"/>
        <end position="524"/>
    </location>
</feature>
<feature type="region of interest" description="Disordered" evidence="6">
    <location>
        <begin position="51"/>
        <end position="72"/>
    </location>
</feature>
<dbReference type="SMART" id="SM00537">
    <property type="entry name" value="DCX"/>
    <property type="match status" value="1"/>
</dbReference>
<evidence type="ECO:0000256" key="1">
    <source>
        <dbReference type="ARBA" id="ARBA00004316"/>
    </source>
</evidence>
<keyword evidence="9" id="KW-1185">Reference proteome</keyword>
<dbReference type="InterPro" id="IPR003533">
    <property type="entry name" value="Doublecortin_dom"/>
</dbReference>
<feature type="region of interest" description="Disordered" evidence="6">
    <location>
        <begin position="245"/>
        <end position="276"/>
    </location>
</feature>
<dbReference type="PANTHER" id="PTHR23005">
    <property type="entry name" value="RETINITIS PIGMENTOSA 1 PROTEIN"/>
    <property type="match status" value="1"/>
</dbReference>
<evidence type="ECO:0000256" key="3">
    <source>
        <dbReference type="ARBA" id="ARBA00022490"/>
    </source>
</evidence>
<feature type="non-terminal residue" evidence="8">
    <location>
        <position position="683"/>
    </location>
</feature>
<evidence type="ECO:0000313" key="9">
    <source>
        <dbReference type="Proteomes" id="UP000824540"/>
    </source>
</evidence>
<feature type="compositionally biased region" description="Polar residues" evidence="6">
    <location>
        <begin position="580"/>
        <end position="598"/>
    </location>
</feature>
<dbReference type="GO" id="GO:0005930">
    <property type="term" value="C:axoneme"/>
    <property type="evidence" value="ECO:0007669"/>
    <property type="project" value="TreeGrafter"/>
</dbReference>
<name>A0A8T2NEY1_9TELE</name>
<evidence type="ECO:0000259" key="7">
    <source>
        <dbReference type="PROSITE" id="PS50309"/>
    </source>
</evidence>
<feature type="compositionally biased region" description="Polar residues" evidence="6">
    <location>
        <begin position="421"/>
        <end position="431"/>
    </location>
</feature>
<keyword evidence="4" id="KW-0677">Repeat</keyword>
<dbReference type="Pfam" id="PF03607">
    <property type="entry name" value="DCX"/>
    <property type="match status" value="2"/>
</dbReference>
<proteinExistence type="predicted"/>
<keyword evidence="5" id="KW-0966">Cell projection</keyword>
<feature type="compositionally biased region" description="Low complexity" evidence="6">
    <location>
        <begin position="606"/>
        <end position="618"/>
    </location>
</feature>
<feature type="region of interest" description="Disordered" evidence="6">
    <location>
        <begin position="325"/>
        <end position="345"/>
    </location>
</feature>
<dbReference type="OrthoDB" id="9895813at2759"/>
<feature type="region of interest" description="Disordered" evidence="6">
    <location>
        <begin position="1"/>
        <end position="23"/>
    </location>
</feature>
<dbReference type="PANTHER" id="PTHR23005:SF3">
    <property type="entry name" value="RETINITIS PIGMENTOSA 1-LIKE 1 PROTEIN"/>
    <property type="match status" value="1"/>
</dbReference>
<feature type="compositionally biased region" description="Basic residues" evidence="6">
    <location>
        <begin position="109"/>
        <end position="124"/>
    </location>
</feature>
<feature type="domain" description="Doublecortin" evidence="7">
    <location>
        <begin position="123"/>
        <end position="202"/>
    </location>
</feature>
<keyword evidence="3" id="KW-0963">Cytoplasm</keyword>